<name>A0ACA6AWZ0_EHRCJ</name>
<accession>A0ACA6AWZ0</accession>
<sequence>MQFKYNSVDLVFLEKLAHFVALNLKKCDSVSLVGDLGVGKTAFVRFLVNTLIPSEDVSSPTFSIINEYHSSEFIIYHVDLYRINSLSEVYDLGLDCICNNGICIVEWPNLLDSILNFNLRININCSIRENLRDIEVITNDSDWYNAFKKFIHQNN</sequence>
<proteinExistence type="predicted"/>
<gene>
    <name evidence="1" type="ordered locus">Ecaj_0936</name>
</gene>
<keyword evidence="2" id="KW-1185">Reference proteome</keyword>
<organism evidence="1 2">
    <name type="scientific">Ehrlichia canis (strain Jake)</name>
    <dbReference type="NCBI Taxonomy" id="269484"/>
    <lineage>
        <taxon>Bacteria</taxon>
        <taxon>Pseudomonadati</taxon>
        <taxon>Pseudomonadota</taxon>
        <taxon>Alphaproteobacteria</taxon>
        <taxon>Rickettsiales</taxon>
        <taxon>Anaplasmataceae</taxon>
        <taxon>Ehrlichia</taxon>
    </lineage>
</organism>
<protein>
    <submittedName>
        <fullName evidence="1">Uncharacterized protein</fullName>
    </submittedName>
</protein>
<reference evidence="2" key="1">
    <citation type="journal article" date="2006" name="J. Bacteriol.">
        <title>The genome of the obligately intracellular bacterium Ehrlichia canis reveals themes of complex membrane structure and immune evasion strategies.</title>
        <authorList>
            <person name="Mavromatis K."/>
            <person name="Doyle C.K."/>
            <person name="Lykidis A."/>
            <person name="Ivanova N."/>
            <person name="Francino M.P."/>
            <person name="Chain P."/>
            <person name="Shin M."/>
            <person name="Malfatti S."/>
            <person name="Larimer F."/>
            <person name="Copeland A."/>
            <person name="Detter J.C."/>
            <person name="Land M."/>
            <person name="Richardson P.M."/>
            <person name="Yu X.J."/>
            <person name="Walker D.H."/>
            <person name="McBride J.W."/>
            <person name="Kyrpides N.C."/>
        </authorList>
    </citation>
    <scope>NUCLEOTIDE SEQUENCE [LARGE SCALE GENOMIC DNA]</scope>
    <source>
        <strain evidence="2">Jake</strain>
    </source>
</reference>
<evidence type="ECO:0000313" key="1">
    <source>
        <dbReference type="EMBL" id="AAZ68967.1"/>
    </source>
</evidence>
<evidence type="ECO:0000313" key="2">
    <source>
        <dbReference type="Proteomes" id="UP000000435"/>
    </source>
</evidence>
<dbReference type="EMBL" id="CP000107">
    <property type="protein sequence ID" value="AAZ68967.1"/>
    <property type="molecule type" value="Genomic_DNA"/>
</dbReference>
<dbReference type="Proteomes" id="UP000000435">
    <property type="component" value="Chromosome"/>
</dbReference>